<organism evidence="10 11">
    <name type="scientific">Thioalkalivibrio paradoxus ARh 1</name>
    <dbReference type="NCBI Taxonomy" id="713585"/>
    <lineage>
        <taxon>Bacteria</taxon>
        <taxon>Pseudomonadati</taxon>
        <taxon>Pseudomonadota</taxon>
        <taxon>Gammaproteobacteria</taxon>
        <taxon>Chromatiales</taxon>
        <taxon>Ectothiorhodospiraceae</taxon>
        <taxon>Thioalkalivibrio</taxon>
    </lineage>
</organism>
<comment type="subcellular location">
    <subcellularLocation>
        <location evidence="7">Periplasm</location>
    </subcellularLocation>
    <text evidence="7">Is capable of associating with the outer membrane.</text>
</comment>
<evidence type="ECO:0000256" key="1">
    <source>
        <dbReference type="ARBA" id="ARBA00022729"/>
    </source>
</evidence>
<dbReference type="GO" id="GO:0051082">
    <property type="term" value="F:unfolded protein binding"/>
    <property type="evidence" value="ECO:0007669"/>
    <property type="project" value="UniProtKB-UniRule"/>
</dbReference>
<keyword evidence="2 7" id="KW-0677">Repeat</keyword>
<evidence type="ECO:0000313" key="11">
    <source>
        <dbReference type="Proteomes" id="UP000005289"/>
    </source>
</evidence>
<protein>
    <recommendedName>
        <fullName evidence="7">Chaperone SurA</fullName>
    </recommendedName>
    <alternativeName>
        <fullName evidence="7">Peptidyl-prolyl cis-trans isomerase SurA</fullName>
        <shortName evidence="7">PPIase SurA</shortName>
        <ecNumber evidence="7">5.2.1.8</ecNumber>
    </alternativeName>
    <alternativeName>
        <fullName evidence="7">Rotamase SurA</fullName>
    </alternativeName>
</protein>
<dbReference type="PANTHER" id="PTHR47637:SF1">
    <property type="entry name" value="CHAPERONE SURA"/>
    <property type="match status" value="1"/>
</dbReference>
<dbReference type="AlphaFoldDB" id="W0DLQ3"/>
<keyword evidence="1 7" id="KW-0732">Signal</keyword>
<evidence type="ECO:0000256" key="5">
    <source>
        <dbReference type="ARBA" id="ARBA00023186"/>
    </source>
</evidence>
<proteinExistence type="inferred from homology"/>
<keyword evidence="6 7" id="KW-0413">Isomerase</keyword>
<dbReference type="InterPro" id="IPR023034">
    <property type="entry name" value="PPIase_SurA"/>
</dbReference>
<dbReference type="InterPro" id="IPR023058">
    <property type="entry name" value="PPIase_PpiC_CS"/>
</dbReference>
<name>W0DLQ3_9GAMM</name>
<dbReference type="Pfam" id="PF09312">
    <property type="entry name" value="SurA_N"/>
    <property type="match status" value="1"/>
</dbReference>
<dbReference type="InterPro" id="IPR046357">
    <property type="entry name" value="PPIase_dom_sf"/>
</dbReference>
<feature type="domain" description="PpiC" evidence="9">
    <location>
        <begin position="180"/>
        <end position="281"/>
    </location>
</feature>
<dbReference type="GO" id="GO:0043165">
    <property type="term" value="P:Gram-negative-bacterium-type cell outer membrane assembly"/>
    <property type="evidence" value="ECO:0007669"/>
    <property type="project" value="InterPro"/>
</dbReference>
<comment type="domain">
    <text evidence="7">The PPIase activity resides only in the second parvulin domain. The N-terminal region and the C-terminal tail are necessary and sufficient for the chaperone activity of SurA. The PPIase activity is dispensable for SurA to function as a chaperone. The N-terminal region and the C-terminal tail are also required for porin recognition.</text>
</comment>
<dbReference type="Gene3D" id="3.10.50.40">
    <property type="match status" value="2"/>
</dbReference>
<dbReference type="InterPro" id="IPR000297">
    <property type="entry name" value="PPIase_PpiC"/>
</dbReference>
<dbReference type="InterPro" id="IPR015391">
    <property type="entry name" value="SurA_N"/>
</dbReference>
<evidence type="ECO:0000256" key="7">
    <source>
        <dbReference type="HAMAP-Rule" id="MF_01183"/>
    </source>
</evidence>
<dbReference type="PROSITE" id="PS01096">
    <property type="entry name" value="PPIC_PPIASE_1"/>
    <property type="match status" value="1"/>
</dbReference>
<evidence type="ECO:0000256" key="2">
    <source>
        <dbReference type="ARBA" id="ARBA00022737"/>
    </source>
</evidence>
<dbReference type="HOGENOM" id="CLU_034646_11_0_6"/>
<evidence type="ECO:0000256" key="6">
    <source>
        <dbReference type="ARBA" id="ARBA00023235"/>
    </source>
</evidence>
<dbReference type="InterPro" id="IPR027304">
    <property type="entry name" value="Trigger_fact/SurA_dom_sf"/>
</dbReference>
<evidence type="ECO:0000259" key="9">
    <source>
        <dbReference type="PROSITE" id="PS50198"/>
    </source>
</evidence>
<keyword evidence="4 7" id="KW-0697">Rotamase</keyword>
<feature type="coiled-coil region" evidence="8">
    <location>
        <begin position="138"/>
        <end position="172"/>
    </location>
</feature>
<gene>
    <name evidence="7" type="primary">surA</name>
    <name evidence="10" type="ORF">THITH_06290</name>
</gene>
<evidence type="ECO:0000256" key="4">
    <source>
        <dbReference type="ARBA" id="ARBA00023110"/>
    </source>
</evidence>
<dbReference type="HAMAP" id="MF_01183">
    <property type="entry name" value="Chaperone_SurA"/>
    <property type="match status" value="1"/>
</dbReference>
<dbReference type="PANTHER" id="PTHR47637">
    <property type="entry name" value="CHAPERONE SURA"/>
    <property type="match status" value="1"/>
</dbReference>
<dbReference type="GO" id="GO:0006457">
    <property type="term" value="P:protein folding"/>
    <property type="evidence" value="ECO:0007669"/>
    <property type="project" value="UniProtKB-UniRule"/>
</dbReference>
<comment type="function">
    <text evidence="7">Chaperone involved in the correct folding and assembly of outer membrane proteins. Recognizes specific patterns of aromatic residues and the orientation of their side chains, which are found more frequently in integral outer membrane proteins. May act in both early periplasmic and late outer membrane-associated steps of protein maturation.</text>
</comment>
<dbReference type="SUPFAM" id="SSF54534">
    <property type="entry name" value="FKBP-like"/>
    <property type="match status" value="2"/>
</dbReference>
<dbReference type="GO" id="GO:0003755">
    <property type="term" value="F:peptidyl-prolyl cis-trans isomerase activity"/>
    <property type="evidence" value="ECO:0007669"/>
    <property type="project" value="UniProtKB-UniRule"/>
</dbReference>
<keyword evidence="3 7" id="KW-0574">Periplasm</keyword>
<dbReference type="OrthoDB" id="14196at2"/>
<dbReference type="Pfam" id="PF13616">
    <property type="entry name" value="Rotamase_3"/>
    <property type="match status" value="1"/>
</dbReference>
<evidence type="ECO:0000256" key="8">
    <source>
        <dbReference type="SAM" id="Coils"/>
    </source>
</evidence>
<dbReference type="EMBL" id="CP007029">
    <property type="protein sequence ID" value="AHE97928.1"/>
    <property type="molecule type" value="Genomic_DNA"/>
</dbReference>
<dbReference type="InterPro" id="IPR050280">
    <property type="entry name" value="OMP_Chaperone_SurA"/>
</dbReference>
<dbReference type="STRING" id="713585.THITH_06290"/>
<dbReference type="GO" id="GO:0030288">
    <property type="term" value="C:outer membrane-bounded periplasmic space"/>
    <property type="evidence" value="ECO:0007669"/>
    <property type="project" value="InterPro"/>
</dbReference>
<dbReference type="Proteomes" id="UP000005289">
    <property type="component" value="Chromosome"/>
</dbReference>
<evidence type="ECO:0000256" key="3">
    <source>
        <dbReference type="ARBA" id="ARBA00022764"/>
    </source>
</evidence>
<reference evidence="10 11" key="1">
    <citation type="submission" date="2013-12" db="EMBL/GenBank/DDBJ databases">
        <authorList>
            <consortium name="DOE Joint Genome Institute"/>
            <person name="Muyzer G."/>
            <person name="Huntemann M."/>
            <person name="Han J."/>
            <person name="Chen A."/>
            <person name="Kyrpides N."/>
            <person name="Mavromatis K."/>
            <person name="Markowitz V."/>
            <person name="Palaniappan K."/>
            <person name="Ivanova N."/>
            <person name="Schaumberg A."/>
            <person name="Pati A."/>
            <person name="Liolios K."/>
            <person name="Nordberg H.P."/>
            <person name="Cantor M.N."/>
            <person name="Hua S.X."/>
            <person name="Woyke T."/>
        </authorList>
    </citation>
    <scope>NUCLEOTIDE SEQUENCE [LARGE SCALE GENOMIC DNA]</scope>
    <source>
        <strain evidence="10 11">ARh 1</strain>
    </source>
</reference>
<accession>W0DLQ3</accession>
<keyword evidence="11" id="KW-1185">Reference proteome</keyword>
<evidence type="ECO:0000313" key="10">
    <source>
        <dbReference type="EMBL" id="AHE97928.1"/>
    </source>
</evidence>
<comment type="catalytic activity">
    <reaction evidence="7">
        <text>[protein]-peptidylproline (omega=180) = [protein]-peptidylproline (omega=0)</text>
        <dbReference type="Rhea" id="RHEA:16237"/>
        <dbReference type="Rhea" id="RHEA-COMP:10747"/>
        <dbReference type="Rhea" id="RHEA-COMP:10748"/>
        <dbReference type="ChEBI" id="CHEBI:83833"/>
        <dbReference type="ChEBI" id="CHEBI:83834"/>
        <dbReference type="EC" id="5.2.1.8"/>
    </reaction>
</comment>
<dbReference type="RefSeq" id="WP_006748597.1">
    <property type="nucleotide sequence ID" value="NZ_CP007029.1"/>
</dbReference>
<dbReference type="PROSITE" id="PS50198">
    <property type="entry name" value="PPIC_PPIASE_2"/>
    <property type="match status" value="2"/>
</dbReference>
<keyword evidence="8" id="KW-0175">Coiled coil</keyword>
<dbReference type="Gene3D" id="1.10.4030.10">
    <property type="entry name" value="Porin chaperone SurA, peptide-binding domain"/>
    <property type="match status" value="1"/>
</dbReference>
<dbReference type="GO" id="GO:0042277">
    <property type="term" value="F:peptide binding"/>
    <property type="evidence" value="ECO:0007669"/>
    <property type="project" value="InterPro"/>
</dbReference>
<dbReference type="EC" id="5.2.1.8" evidence="7"/>
<sequence length="439" mass="49497">MAHSRTTSALAAILLILLSAALHPVLAQERDRFMDRIVAVVGEDVITQRELVQRLETAEQQLVQRGVAIPDRDALVRQVMERMVLERIQLQEAERVGIRIDELTLNRTMENIAAENNLTLRQLRNALQAEGVDFNQFREQIRDELTIAQLRRRQVEDRLRVGEQEIDDLIAAESGAIDRDVRYHLAHILVALPPGADSRTIAEAREKSGTLRDRAVAGEDFASLAITYSDAPDALEGGDLGWRGAADVPTLFARNVILMRPGEITPVLRSPNGFHIVKLIDREGRSDVAVQQARVRHILISPDQIRGDREAEEEARILYQRIQDGASFEDLARAHSDDPGSAGRGGELGWLSPGETVPAFEEAVDRLPVGEVSPPVQSPFGWHIIEVLDRRAVDATRELIRARAREILQNRKREEETELWLRRLRDEAFIEYRIEGLRS</sequence>
<keyword evidence="5 7" id="KW-0143">Chaperone</keyword>
<dbReference type="Pfam" id="PF00639">
    <property type="entry name" value="Rotamase"/>
    <property type="match status" value="1"/>
</dbReference>
<dbReference type="SUPFAM" id="SSF109998">
    <property type="entry name" value="Triger factor/SurA peptide-binding domain-like"/>
    <property type="match status" value="1"/>
</dbReference>
<dbReference type="KEGG" id="tti:THITH_06290"/>
<dbReference type="GO" id="GO:0050821">
    <property type="term" value="P:protein stabilization"/>
    <property type="evidence" value="ECO:0007669"/>
    <property type="project" value="InterPro"/>
</dbReference>
<feature type="domain" description="PpiC" evidence="9">
    <location>
        <begin position="290"/>
        <end position="389"/>
    </location>
</feature>